<keyword evidence="5" id="KW-1185">Reference proteome</keyword>
<dbReference type="GO" id="GO:0005771">
    <property type="term" value="C:multivesicular body"/>
    <property type="evidence" value="ECO:0007669"/>
    <property type="project" value="TreeGrafter"/>
</dbReference>
<feature type="region of interest" description="Disordered" evidence="3">
    <location>
        <begin position="1"/>
        <end position="27"/>
    </location>
</feature>
<dbReference type="PANTHER" id="PTHR22761">
    <property type="entry name" value="CHARGED MULTIVESICULAR BODY PROTEIN"/>
    <property type="match status" value="1"/>
</dbReference>
<gene>
    <name evidence="4" type="primary">VPS60</name>
    <name evidence="4" type="ORF">MYAM1_003258</name>
</gene>
<dbReference type="InterPro" id="IPR005024">
    <property type="entry name" value="Snf7_fam"/>
</dbReference>
<accession>A0AAJ5YWE8</accession>
<feature type="compositionally biased region" description="Polar residues" evidence="3">
    <location>
        <begin position="1"/>
        <end position="11"/>
    </location>
</feature>
<evidence type="ECO:0000256" key="2">
    <source>
        <dbReference type="ARBA" id="ARBA00023054"/>
    </source>
</evidence>
<evidence type="ECO:0000256" key="3">
    <source>
        <dbReference type="SAM" id="MobiDB-lite"/>
    </source>
</evidence>
<dbReference type="AlphaFoldDB" id="A0AAJ5YWE8"/>
<protein>
    <submittedName>
        <fullName evidence="4">Vacuolar protein-sorting-associated protein 60</fullName>
    </submittedName>
</protein>
<dbReference type="GO" id="GO:0006900">
    <property type="term" value="P:vesicle budding from membrane"/>
    <property type="evidence" value="ECO:0007669"/>
    <property type="project" value="TreeGrafter"/>
</dbReference>
<reference evidence="4 5" key="1">
    <citation type="submission" date="2023-03" db="EMBL/GenBank/DDBJ databases">
        <title>Mating type loci evolution in Malassezia.</title>
        <authorList>
            <person name="Coelho M.A."/>
        </authorList>
    </citation>
    <scope>NUCLEOTIDE SEQUENCE [LARGE SCALE GENOMIC DNA]</scope>
    <source>
        <strain evidence="4 5">CBS 9725</strain>
    </source>
</reference>
<name>A0AAJ5YWE8_9BASI</name>
<dbReference type="GO" id="GO:0032511">
    <property type="term" value="P:late endosome to vacuole transport via multivesicular body sorting pathway"/>
    <property type="evidence" value="ECO:0007669"/>
    <property type="project" value="TreeGrafter"/>
</dbReference>
<dbReference type="Pfam" id="PF03357">
    <property type="entry name" value="Snf7"/>
    <property type="match status" value="1"/>
</dbReference>
<comment type="similarity">
    <text evidence="1">Belongs to the SNF7 family.</text>
</comment>
<dbReference type="EMBL" id="CP119947">
    <property type="protein sequence ID" value="WFD00509.1"/>
    <property type="molecule type" value="Genomic_DNA"/>
</dbReference>
<dbReference type="PANTHER" id="PTHR22761:SF12">
    <property type="entry name" value="CHARGED MULTIVESICULAR BODY PROTEIN 5"/>
    <property type="match status" value="1"/>
</dbReference>
<evidence type="ECO:0000313" key="5">
    <source>
        <dbReference type="Proteomes" id="UP001219567"/>
    </source>
</evidence>
<dbReference type="Gene3D" id="6.10.250.1710">
    <property type="match status" value="1"/>
</dbReference>
<dbReference type="Proteomes" id="UP001219567">
    <property type="component" value="Chromosome 5"/>
</dbReference>
<dbReference type="Gene3D" id="1.10.287.1060">
    <property type="entry name" value="ESAT-6-like"/>
    <property type="match status" value="1"/>
</dbReference>
<organism evidence="4 5">
    <name type="scientific">Malassezia yamatoensis</name>
    <dbReference type="NCBI Taxonomy" id="253288"/>
    <lineage>
        <taxon>Eukaryota</taxon>
        <taxon>Fungi</taxon>
        <taxon>Dikarya</taxon>
        <taxon>Basidiomycota</taxon>
        <taxon>Ustilaginomycotina</taxon>
        <taxon>Malasseziomycetes</taxon>
        <taxon>Malasseziales</taxon>
        <taxon>Malasseziaceae</taxon>
        <taxon>Malassezia</taxon>
    </lineage>
</organism>
<evidence type="ECO:0000313" key="4">
    <source>
        <dbReference type="EMBL" id="WFD00509.1"/>
    </source>
</evidence>
<feature type="region of interest" description="Disordered" evidence="3">
    <location>
        <begin position="180"/>
        <end position="226"/>
    </location>
</feature>
<proteinExistence type="inferred from homology"/>
<keyword evidence="2" id="KW-0175">Coiled coil</keyword>
<sequence length="226" mass="25954">MYRLFGQSQSKSKPDLQQAISNTEARAEATQVKISRLDAELGRYRDQMRKMRQGPGKSAVQQRAMRVLKQKRMYEAQIEQLMQQSYNMEQSIMTTENLRNTMTTVDAMQQANKEMRKTYGKLDVDKMEQIQDDMEDLLEQSSAIQETMSRSYGVPDDIDETELEAELEALYVLPLLTRSEEEPDEQQLDIPSYLQHATSAPSAIDFVDELPTESPTQEPEGKMRAA</sequence>
<evidence type="ECO:0000256" key="1">
    <source>
        <dbReference type="ARBA" id="ARBA00006190"/>
    </source>
</evidence>